<dbReference type="Proteomes" id="UP000324091">
    <property type="component" value="Chromosome 12"/>
</dbReference>
<dbReference type="PROSITE" id="PS51364">
    <property type="entry name" value="TB"/>
    <property type="match status" value="1"/>
</dbReference>
<evidence type="ECO:0000256" key="1">
    <source>
        <dbReference type="ARBA" id="ARBA00022729"/>
    </source>
</evidence>
<proteinExistence type="predicted"/>
<dbReference type="Gene3D" id="3.90.290.10">
    <property type="entry name" value="TGF-beta binding (TB) domain"/>
    <property type="match status" value="1"/>
</dbReference>
<evidence type="ECO:0000259" key="6">
    <source>
        <dbReference type="PROSITE" id="PS51364"/>
    </source>
</evidence>
<feature type="compositionally biased region" description="Basic and acidic residues" evidence="5">
    <location>
        <begin position="1"/>
        <end position="36"/>
    </location>
</feature>
<comment type="caution">
    <text evidence="7">The sequence shown here is derived from an EMBL/GenBank/DDBJ whole genome shotgun (WGS) entry which is preliminary data.</text>
</comment>
<keyword evidence="8" id="KW-1185">Reference proteome</keyword>
<organism evidence="7 8">
    <name type="scientific">Takifugu flavidus</name>
    <name type="common">sansaifugu</name>
    <dbReference type="NCBI Taxonomy" id="433684"/>
    <lineage>
        <taxon>Eukaryota</taxon>
        <taxon>Metazoa</taxon>
        <taxon>Chordata</taxon>
        <taxon>Craniata</taxon>
        <taxon>Vertebrata</taxon>
        <taxon>Euteleostomi</taxon>
        <taxon>Actinopterygii</taxon>
        <taxon>Neopterygii</taxon>
        <taxon>Teleostei</taxon>
        <taxon>Neoteleostei</taxon>
        <taxon>Acanthomorphata</taxon>
        <taxon>Eupercaria</taxon>
        <taxon>Tetraodontiformes</taxon>
        <taxon>Tetradontoidea</taxon>
        <taxon>Tetraodontidae</taxon>
        <taxon>Takifugu</taxon>
    </lineage>
</organism>
<gene>
    <name evidence="7" type="ORF">D4764_12G0011370</name>
</gene>
<evidence type="ECO:0000256" key="4">
    <source>
        <dbReference type="ARBA" id="ARBA00023180"/>
    </source>
</evidence>
<sequence length="310" mass="33383">MGGGGRERGEEGRGGEGEGRGGEEERGEERRGEERRGGRRGGGGEGRGGGRGEGRGEEEERRGEEGRERGEEERRGEEGRGGEGRGGEERRGEEGRGGGEGKERRGEEGRGEERRGERRGEEREERRGGEGRGGEGRREERRGGEDPAGASSLVISNNIVGPEQLSATATNWVYSHSQFQEVTNAGAPSPTMVKVTVHHPPEANVKIHHVQKVPDSSPALQALESSMSSGSAGAPAPAVGWPQIWGGRNTNQQFKYCFSEVKNGRCSSRLRGLRSKENCCRGFGKAWGDNDQCVLCPQNKGTSTRGLSYT</sequence>
<keyword evidence="3" id="KW-1015">Disulfide bond</keyword>
<dbReference type="SUPFAM" id="SSF57581">
    <property type="entry name" value="TB module/8-cys domain"/>
    <property type="match status" value="1"/>
</dbReference>
<dbReference type="Pfam" id="PF00683">
    <property type="entry name" value="TB"/>
    <property type="match status" value="1"/>
</dbReference>
<evidence type="ECO:0000313" key="8">
    <source>
        <dbReference type="Proteomes" id="UP000324091"/>
    </source>
</evidence>
<feature type="region of interest" description="Disordered" evidence="5">
    <location>
        <begin position="1"/>
        <end position="152"/>
    </location>
</feature>
<evidence type="ECO:0000256" key="3">
    <source>
        <dbReference type="ARBA" id="ARBA00023157"/>
    </source>
</evidence>
<dbReference type="EMBL" id="RHFK02000004">
    <property type="protein sequence ID" value="TWW77747.1"/>
    <property type="molecule type" value="Genomic_DNA"/>
</dbReference>
<keyword evidence="4" id="KW-0325">Glycoprotein</keyword>
<feature type="domain" description="TB" evidence="6">
    <location>
        <begin position="255"/>
        <end position="297"/>
    </location>
</feature>
<protein>
    <submittedName>
        <fullName evidence="7">Latent-transforming growth factor beta-binding protein 2</fullName>
    </submittedName>
</protein>
<evidence type="ECO:0000256" key="2">
    <source>
        <dbReference type="ARBA" id="ARBA00022737"/>
    </source>
</evidence>
<dbReference type="InterPro" id="IPR017878">
    <property type="entry name" value="TB_dom"/>
</dbReference>
<accession>A0A5C6PH73</accession>
<keyword evidence="2" id="KW-0677">Repeat</keyword>
<name>A0A5C6PH73_9TELE</name>
<dbReference type="AlphaFoldDB" id="A0A5C6PH73"/>
<evidence type="ECO:0000256" key="5">
    <source>
        <dbReference type="SAM" id="MobiDB-lite"/>
    </source>
</evidence>
<feature type="compositionally biased region" description="Basic and acidic residues" evidence="5">
    <location>
        <begin position="48"/>
        <end position="145"/>
    </location>
</feature>
<dbReference type="InterPro" id="IPR036773">
    <property type="entry name" value="TB_dom_sf"/>
</dbReference>
<reference evidence="7 8" key="1">
    <citation type="submission" date="2019-04" db="EMBL/GenBank/DDBJ databases">
        <title>Chromosome genome assembly for Takifugu flavidus.</title>
        <authorList>
            <person name="Xiao S."/>
        </authorList>
    </citation>
    <scope>NUCLEOTIDE SEQUENCE [LARGE SCALE GENOMIC DNA]</scope>
    <source>
        <strain evidence="7">HTHZ2018</strain>
        <tissue evidence="7">Muscle</tissue>
    </source>
</reference>
<keyword evidence="1" id="KW-0732">Signal</keyword>
<evidence type="ECO:0000313" key="7">
    <source>
        <dbReference type="EMBL" id="TWW77747.1"/>
    </source>
</evidence>